<dbReference type="PROSITE" id="PS51736">
    <property type="entry name" value="RECOMBINASES_3"/>
    <property type="match status" value="1"/>
</dbReference>
<dbReference type="InterPro" id="IPR036162">
    <property type="entry name" value="Resolvase-like_N_sf"/>
</dbReference>
<dbReference type="SUPFAM" id="SSF53041">
    <property type="entry name" value="Resolvase-like"/>
    <property type="match status" value="1"/>
</dbReference>
<evidence type="ECO:0008006" key="9">
    <source>
        <dbReference type="Google" id="ProtNLM"/>
    </source>
</evidence>
<feature type="domain" description="Resolvase/invertase-type recombinase catalytic" evidence="5">
    <location>
        <begin position="6"/>
        <end position="156"/>
    </location>
</feature>
<dbReference type="PROSITE" id="PS00397">
    <property type="entry name" value="RECOMBINASES_1"/>
    <property type="match status" value="1"/>
</dbReference>
<dbReference type="GO" id="GO:0003677">
    <property type="term" value="F:DNA binding"/>
    <property type="evidence" value="ECO:0007669"/>
    <property type="project" value="UniProtKB-KW"/>
</dbReference>
<dbReference type="Pfam" id="PF00239">
    <property type="entry name" value="Resolvase"/>
    <property type="match status" value="1"/>
</dbReference>
<keyword evidence="3" id="KW-0233">DNA recombination</keyword>
<dbReference type="PANTHER" id="PTHR30461">
    <property type="entry name" value="DNA-INVERTASE FROM LAMBDOID PROPHAGE"/>
    <property type="match status" value="1"/>
</dbReference>
<sequence length="500" mass="58650">MENNKQALLYVRVSSKEQEKEGYSLDAQEKLGEDYALRNDLKIVKRWKVSESAWRKERAAFNEMVDYAKRNENIKHIIFDVTDRMTRNDMDKIRIYTLIKLHNKKVHFSRTNKCIDKYSRSDDEFVLDIEVAVAKKMSNDISWKTKTGMIEKAEQGLYPSYAPLGYKNNLVTHMIEVDEDIAPYIQKAFTLVASGDYSLRKVTKFLHREGFRSKKGKRASSAVVHYLLRNPVYYGALRWCDRKYQGSHVAIISKELFDKVQRVLSGNFRPRNNQNIAFFFNDLIRCGICGCKVIGEMKKSKYKYYHCTFSKGRHQGINYMREERVADLLGQPVKRITLSKEIAEWLMDALRESDKNMFELREKRLNALRGHQEKIMTKLDRILEMRIDDEISEETFKSKEQEYQNQLIDINSQIEGANDYNENWLEDAKRIFELSKRLHSLYLKADYGEKAKLLKMLASNFLLNGEKLEPVYKMPFNLLAKEDGCTNGSPSRTRTRKSEA</sequence>
<evidence type="ECO:0000259" key="5">
    <source>
        <dbReference type="PROSITE" id="PS51736"/>
    </source>
</evidence>
<dbReference type="InterPro" id="IPR006118">
    <property type="entry name" value="Recombinase_CS"/>
</dbReference>
<dbReference type="Gene3D" id="3.90.1750.20">
    <property type="entry name" value="Putative Large Serine Recombinase, Chain B, Domain 2"/>
    <property type="match status" value="1"/>
</dbReference>
<feature type="domain" description="Recombinase" evidence="6">
    <location>
        <begin position="163"/>
        <end position="270"/>
    </location>
</feature>
<dbReference type="InterPro" id="IPR038109">
    <property type="entry name" value="DNA_bind_recomb_sf"/>
</dbReference>
<dbReference type="Proteomes" id="UP000178943">
    <property type="component" value="Unassembled WGS sequence"/>
</dbReference>
<reference evidence="7 8" key="1">
    <citation type="journal article" date="2016" name="Nat. Commun.">
        <title>Thousands of microbial genomes shed light on interconnected biogeochemical processes in an aquifer system.</title>
        <authorList>
            <person name="Anantharaman K."/>
            <person name="Brown C.T."/>
            <person name="Hug L.A."/>
            <person name="Sharon I."/>
            <person name="Castelle C.J."/>
            <person name="Probst A.J."/>
            <person name="Thomas B.C."/>
            <person name="Singh A."/>
            <person name="Wilkins M.J."/>
            <person name="Karaoz U."/>
            <person name="Brodie E.L."/>
            <person name="Williams K.H."/>
            <person name="Hubbard S.S."/>
            <person name="Banfield J.F."/>
        </authorList>
    </citation>
    <scope>NUCLEOTIDE SEQUENCE [LARGE SCALE GENOMIC DNA]</scope>
</reference>
<dbReference type="GO" id="GO:0000150">
    <property type="term" value="F:DNA strand exchange activity"/>
    <property type="evidence" value="ECO:0007669"/>
    <property type="project" value="InterPro"/>
</dbReference>
<evidence type="ECO:0000259" key="6">
    <source>
        <dbReference type="PROSITE" id="PS51737"/>
    </source>
</evidence>
<protein>
    <recommendedName>
        <fullName evidence="9">Recombinase domain-containing protein</fullName>
    </recommendedName>
</protein>
<proteinExistence type="predicted"/>
<name>A0A1F5VW15_9BACT</name>
<evidence type="ECO:0000256" key="1">
    <source>
        <dbReference type="ARBA" id="ARBA00022908"/>
    </source>
</evidence>
<evidence type="ECO:0000313" key="7">
    <source>
        <dbReference type="EMBL" id="OGF67605.1"/>
    </source>
</evidence>
<dbReference type="EMBL" id="MFGW01000044">
    <property type="protein sequence ID" value="OGF67605.1"/>
    <property type="molecule type" value="Genomic_DNA"/>
</dbReference>
<organism evidence="7 8">
    <name type="scientific">Candidatus Fischerbacteria bacterium RBG_13_37_8</name>
    <dbReference type="NCBI Taxonomy" id="1817863"/>
    <lineage>
        <taxon>Bacteria</taxon>
        <taxon>Candidatus Fischeribacteriota</taxon>
    </lineage>
</organism>
<gene>
    <name evidence="7" type="ORF">A2Y62_18070</name>
</gene>
<evidence type="ECO:0000256" key="2">
    <source>
        <dbReference type="ARBA" id="ARBA00023125"/>
    </source>
</evidence>
<evidence type="ECO:0000256" key="4">
    <source>
        <dbReference type="PROSITE-ProRule" id="PRU10137"/>
    </source>
</evidence>
<feature type="active site" description="O-(5'-phospho-DNA)-serine intermediate" evidence="4">
    <location>
        <position position="14"/>
    </location>
</feature>
<comment type="caution">
    <text evidence="7">The sequence shown here is derived from an EMBL/GenBank/DDBJ whole genome shotgun (WGS) entry which is preliminary data.</text>
</comment>
<dbReference type="PANTHER" id="PTHR30461:SF23">
    <property type="entry name" value="DNA RECOMBINASE-RELATED"/>
    <property type="match status" value="1"/>
</dbReference>
<dbReference type="PROSITE" id="PS51737">
    <property type="entry name" value="RECOMBINASE_DNA_BIND"/>
    <property type="match status" value="1"/>
</dbReference>
<dbReference type="AlphaFoldDB" id="A0A1F5VW15"/>
<dbReference type="InterPro" id="IPR050639">
    <property type="entry name" value="SSR_resolvase"/>
</dbReference>
<dbReference type="InterPro" id="IPR006119">
    <property type="entry name" value="Resolv_N"/>
</dbReference>
<dbReference type="CDD" id="cd00338">
    <property type="entry name" value="Ser_Recombinase"/>
    <property type="match status" value="1"/>
</dbReference>
<dbReference type="GO" id="GO:0015074">
    <property type="term" value="P:DNA integration"/>
    <property type="evidence" value="ECO:0007669"/>
    <property type="project" value="UniProtKB-KW"/>
</dbReference>
<dbReference type="SMART" id="SM00857">
    <property type="entry name" value="Resolvase"/>
    <property type="match status" value="1"/>
</dbReference>
<evidence type="ECO:0000256" key="3">
    <source>
        <dbReference type="ARBA" id="ARBA00023172"/>
    </source>
</evidence>
<dbReference type="InterPro" id="IPR011109">
    <property type="entry name" value="DNA_bind_recombinase_dom"/>
</dbReference>
<evidence type="ECO:0000313" key="8">
    <source>
        <dbReference type="Proteomes" id="UP000178943"/>
    </source>
</evidence>
<keyword evidence="2" id="KW-0238">DNA-binding</keyword>
<dbReference type="Gene3D" id="3.40.50.1390">
    <property type="entry name" value="Resolvase, N-terminal catalytic domain"/>
    <property type="match status" value="1"/>
</dbReference>
<dbReference type="STRING" id="1817863.A2Y62_18070"/>
<accession>A0A1F5VW15</accession>
<keyword evidence="1" id="KW-0229">DNA integration</keyword>
<dbReference type="Pfam" id="PF07508">
    <property type="entry name" value="Recombinase"/>
    <property type="match status" value="1"/>
</dbReference>